<feature type="transmembrane region" description="Helical" evidence="8">
    <location>
        <begin position="307"/>
        <end position="327"/>
    </location>
</feature>
<evidence type="ECO:0000313" key="9">
    <source>
        <dbReference type="EMBL" id="WOC31713.1"/>
    </source>
</evidence>
<gene>
    <name evidence="9" type="ORF">PXC00_10945</name>
</gene>
<dbReference type="InterPro" id="IPR004299">
    <property type="entry name" value="MBOAT_fam"/>
</dbReference>
<dbReference type="RefSeq" id="WP_316934961.1">
    <property type="nucleotide sequence ID" value="NZ_CP135996.1"/>
</dbReference>
<comment type="similarity">
    <text evidence="2 7">Belongs to the membrane-bound acyltransferase family.</text>
</comment>
<dbReference type="InterPro" id="IPR051085">
    <property type="entry name" value="MB_O-acyltransferase"/>
</dbReference>
<proteinExistence type="inferred from homology"/>
<evidence type="ECO:0000256" key="2">
    <source>
        <dbReference type="ARBA" id="ARBA00010323"/>
    </source>
</evidence>
<reference evidence="10" key="2">
    <citation type="submission" date="2024-06" db="EMBL/GenBank/DDBJ databases">
        <title>Caproicibacterium argilliputei sp. nov, a novel caproic acid producing anaerobic bacterium isolated from pit mud.</title>
        <authorList>
            <person name="Zeng C."/>
        </authorList>
    </citation>
    <scope>NUCLEOTIDE SEQUENCE [LARGE SCALE GENOMIC DNA]</scope>
    <source>
        <strain evidence="10">ZCY20-5</strain>
    </source>
</reference>
<evidence type="ECO:0000256" key="4">
    <source>
        <dbReference type="ARBA" id="ARBA00022692"/>
    </source>
</evidence>
<sequence length="429" mass="48489">MGGLWLQKCQKKRGAVLAGGIILTVAALLVCKYAAFFTAAMQSLLRRFSISVSLQSPNFLLPVGISFFTLQAVSYLVDVYKQKLSAERNFLFYFLYMSFFPSVTSGPICRAGALLPQFRQKHMVTYSQVKHACLRMLRGYFLKLVIANRISPWVTLLYAAPEKYAGLPVWSAVVLYAFEIYTDFAGYTDIALGAAELFGFRLPENFDMPYLSRSMREFWRRWHISFSTWLRDYIYIPLGGSRCSKLRKYGNVLVTFTVSGFWHGASWNFVLWGMLHGIYQVFGGILAPLRARVCAALHLSPKGKLHIFLSTLFTFGLADFAWIFFRAESVSKALRIVKSLFYSAHTSFLSLVSAQFANGIAGFALVVGCLVLMAVLEMVQYSRGPLYPKWLQLHGVLQWLSVFVLLWVVLVCGVYGPGYSAQSFIYAKF</sequence>
<dbReference type="PANTHER" id="PTHR13285:SF18">
    <property type="entry name" value="PROTEIN-CYSTEINE N-PALMITOYLTRANSFERASE RASP"/>
    <property type="match status" value="1"/>
</dbReference>
<evidence type="ECO:0000256" key="1">
    <source>
        <dbReference type="ARBA" id="ARBA00004651"/>
    </source>
</evidence>
<feature type="transmembrane region" description="Helical" evidence="8">
    <location>
        <begin position="90"/>
        <end position="113"/>
    </location>
</feature>
<feature type="transmembrane region" description="Helical" evidence="8">
    <location>
        <begin position="252"/>
        <end position="275"/>
    </location>
</feature>
<dbReference type="Pfam" id="PF03062">
    <property type="entry name" value="MBOAT"/>
    <property type="match status" value="1"/>
</dbReference>
<name>A0AA97H2Z4_9FIRM</name>
<dbReference type="InterPro" id="IPR024194">
    <property type="entry name" value="Ac/AlaTfrase_AlgI/DltB"/>
</dbReference>
<dbReference type="PIRSF" id="PIRSF016636">
    <property type="entry name" value="AlgI_DltB"/>
    <property type="match status" value="1"/>
</dbReference>
<dbReference type="EC" id="2.3.-.-" evidence="9"/>
<keyword evidence="5 8" id="KW-1133">Transmembrane helix</keyword>
<organism evidence="9 10">
    <name type="scientific">Caproicibacterium argilliputei</name>
    <dbReference type="NCBI Taxonomy" id="3030016"/>
    <lineage>
        <taxon>Bacteria</taxon>
        <taxon>Bacillati</taxon>
        <taxon>Bacillota</taxon>
        <taxon>Clostridia</taxon>
        <taxon>Eubacteriales</taxon>
        <taxon>Oscillospiraceae</taxon>
        <taxon>Caproicibacterium</taxon>
    </lineage>
</organism>
<reference evidence="10" key="3">
    <citation type="submission" date="2024-06" db="EMBL/GenBank/DDBJ databases">
        <authorList>
            <person name="Zeng C."/>
        </authorList>
    </citation>
    <scope>NUCLEOTIDE SEQUENCE [LARGE SCALE GENOMIC DNA]</scope>
    <source>
        <strain evidence="10">ZCY20-5</strain>
    </source>
</reference>
<feature type="transmembrane region" description="Helical" evidence="8">
    <location>
        <begin position="348"/>
        <end position="376"/>
    </location>
</feature>
<accession>A0AA97H2Z4</accession>
<evidence type="ECO:0000256" key="3">
    <source>
        <dbReference type="ARBA" id="ARBA00022475"/>
    </source>
</evidence>
<dbReference type="KEGG" id="carl:PXC00_10945"/>
<dbReference type="GO" id="GO:0005886">
    <property type="term" value="C:plasma membrane"/>
    <property type="evidence" value="ECO:0007669"/>
    <property type="project" value="UniProtKB-SubCell"/>
</dbReference>
<dbReference type="PIRSF" id="PIRSF500217">
    <property type="entry name" value="AlgI"/>
    <property type="match status" value="1"/>
</dbReference>
<evidence type="ECO:0000313" key="10">
    <source>
        <dbReference type="Proteomes" id="UP001300604"/>
    </source>
</evidence>
<dbReference type="InterPro" id="IPR028362">
    <property type="entry name" value="AlgI"/>
</dbReference>
<evidence type="ECO:0000256" key="7">
    <source>
        <dbReference type="PIRNR" id="PIRNR016636"/>
    </source>
</evidence>
<feature type="transmembrane region" description="Helical" evidence="8">
    <location>
        <begin position="15"/>
        <end position="38"/>
    </location>
</feature>
<dbReference type="GO" id="GO:0016746">
    <property type="term" value="F:acyltransferase activity"/>
    <property type="evidence" value="ECO:0007669"/>
    <property type="project" value="UniProtKB-KW"/>
</dbReference>
<keyword evidence="4 8" id="KW-0812">Transmembrane</keyword>
<keyword evidence="6 7" id="KW-0472">Membrane</keyword>
<evidence type="ECO:0000256" key="5">
    <source>
        <dbReference type="ARBA" id="ARBA00022989"/>
    </source>
</evidence>
<keyword evidence="10" id="KW-1185">Reference proteome</keyword>
<evidence type="ECO:0000256" key="6">
    <source>
        <dbReference type="ARBA" id="ARBA00023136"/>
    </source>
</evidence>
<dbReference type="Proteomes" id="UP001300604">
    <property type="component" value="Chromosome"/>
</dbReference>
<keyword evidence="7 9" id="KW-0808">Transferase</keyword>
<comment type="subcellular location">
    <subcellularLocation>
        <location evidence="1">Cell membrane</location>
        <topology evidence="1">Multi-pass membrane protein</topology>
    </subcellularLocation>
</comment>
<dbReference type="GO" id="GO:0042121">
    <property type="term" value="P:alginic acid biosynthetic process"/>
    <property type="evidence" value="ECO:0007669"/>
    <property type="project" value="InterPro"/>
</dbReference>
<feature type="transmembrane region" description="Helical" evidence="8">
    <location>
        <begin position="59"/>
        <end position="78"/>
    </location>
</feature>
<evidence type="ECO:0000256" key="8">
    <source>
        <dbReference type="SAM" id="Phobius"/>
    </source>
</evidence>
<reference evidence="9 10" key="1">
    <citation type="submission" date="2024-06" db="EMBL/GenBank/DDBJ databases">
        <title>Caproicibacterium argilliputei sp. nov, a novel caproic acid producing anaerobic bacterium isolated from pit mud.</title>
        <authorList>
            <person name="Xia S."/>
        </authorList>
    </citation>
    <scope>NUCLEOTIDE SEQUENCE [LARGE SCALE GENOMIC DNA]</scope>
    <source>
        <strain evidence="9 10">ZCY20-5</strain>
    </source>
</reference>
<keyword evidence="7 9" id="KW-0012">Acyltransferase</keyword>
<protein>
    <submittedName>
        <fullName evidence="9">MBOAT family O-acyltransferase</fullName>
        <ecNumber evidence="9">2.3.-.-</ecNumber>
    </submittedName>
</protein>
<dbReference type="EMBL" id="CP135996">
    <property type="protein sequence ID" value="WOC31713.1"/>
    <property type="molecule type" value="Genomic_DNA"/>
</dbReference>
<dbReference type="AlphaFoldDB" id="A0AA97H2Z4"/>
<dbReference type="PANTHER" id="PTHR13285">
    <property type="entry name" value="ACYLTRANSFERASE"/>
    <property type="match status" value="1"/>
</dbReference>
<keyword evidence="3 7" id="KW-1003">Cell membrane</keyword>
<feature type="transmembrane region" description="Helical" evidence="8">
    <location>
        <begin position="396"/>
        <end position="416"/>
    </location>
</feature>